<gene>
    <name evidence="5" type="ORF">F9C29_20690</name>
</gene>
<keyword evidence="2" id="KW-0805">Transcription regulation</keyword>
<dbReference type="EMBL" id="WBSZ01000891">
    <property type="protein sequence ID" value="KAB2508131.1"/>
    <property type="molecule type" value="Genomic_DNA"/>
</dbReference>
<evidence type="ECO:0000313" key="5">
    <source>
        <dbReference type="EMBL" id="KAB2508131.1"/>
    </source>
</evidence>
<keyword evidence="1" id="KW-0963">Cytoplasm</keyword>
<evidence type="ECO:0000313" key="6">
    <source>
        <dbReference type="Proteomes" id="UP000476281"/>
    </source>
</evidence>
<keyword evidence="3" id="KW-0010">Activator</keyword>
<evidence type="ECO:0000256" key="3">
    <source>
        <dbReference type="ARBA" id="ARBA00023159"/>
    </source>
</evidence>
<dbReference type="InterPro" id="IPR038208">
    <property type="entry name" value="Tscrpt_reg_Crl_sf"/>
</dbReference>
<evidence type="ECO:0000256" key="4">
    <source>
        <dbReference type="ARBA" id="ARBA00023163"/>
    </source>
</evidence>
<evidence type="ECO:0000256" key="2">
    <source>
        <dbReference type="ARBA" id="ARBA00023015"/>
    </source>
</evidence>
<organism evidence="5 6">
    <name type="scientific">Enterobacter hormaechei</name>
    <dbReference type="NCBI Taxonomy" id="158836"/>
    <lineage>
        <taxon>Bacteria</taxon>
        <taxon>Pseudomonadati</taxon>
        <taxon>Pseudomonadota</taxon>
        <taxon>Gammaproteobacteria</taxon>
        <taxon>Enterobacterales</taxon>
        <taxon>Enterobacteriaceae</taxon>
        <taxon>Enterobacter</taxon>
        <taxon>Enterobacter cloacae complex</taxon>
    </lineage>
</organism>
<dbReference type="GO" id="GO:0045893">
    <property type="term" value="P:positive regulation of DNA-templated transcription"/>
    <property type="evidence" value="ECO:0007669"/>
    <property type="project" value="InterPro"/>
</dbReference>
<dbReference type="AlphaFoldDB" id="A0A6L3XRH6"/>
<name>A0A6L3XRH6_9ENTR</name>
<accession>A0A6L3XRH6</accession>
<comment type="caution">
    <text evidence="5">The sequence shown here is derived from an EMBL/GenBank/DDBJ whole genome shotgun (WGS) entry which is preliminary data.</text>
</comment>
<dbReference type="Proteomes" id="UP000476281">
    <property type="component" value="Unassembled WGS sequence"/>
</dbReference>
<proteinExistence type="predicted"/>
<reference evidence="5 6" key="1">
    <citation type="submission" date="2019-09" db="EMBL/GenBank/DDBJ databases">
        <title>Reversal of blaTEM antimicrobial resistance by CRISPR-Cas9 in clinical E. coli and other Enterobacteriaceae strains.</title>
        <authorList>
            <person name="Tagliaferri T."/>
            <person name="Guimaraes N."/>
            <person name="Pereira M."/>
            <person name="Felicori L."/>
            <person name="Horz H.-P."/>
            <person name="Santos S."/>
            <person name="Mendes T."/>
        </authorList>
    </citation>
    <scope>NUCLEOTIDE SEQUENCE [LARGE SCALE GENOMIC DNA]</scope>
    <source>
        <strain evidence="5 6">E2_blaTEM_MG</strain>
    </source>
</reference>
<feature type="non-terminal residue" evidence="5">
    <location>
        <position position="1"/>
    </location>
</feature>
<dbReference type="InterPro" id="IPR009986">
    <property type="entry name" value="Tscrpt_reg_Crl"/>
</dbReference>
<keyword evidence="4" id="KW-0804">Transcription</keyword>
<evidence type="ECO:0000256" key="1">
    <source>
        <dbReference type="ARBA" id="ARBA00022490"/>
    </source>
</evidence>
<dbReference type="Gene3D" id="3.30.310.230">
    <property type="entry name" value="Sigma factor-binding protein Crl monomer"/>
    <property type="match status" value="1"/>
</dbReference>
<dbReference type="Pfam" id="PF07417">
    <property type="entry name" value="Crl"/>
    <property type="match status" value="1"/>
</dbReference>
<dbReference type="NCBIfam" id="NF008217">
    <property type="entry name" value="PRK10984.1"/>
    <property type="match status" value="1"/>
</dbReference>
<protein>
    <submittedName>
        <fullName evidence="5">Sigma factor-binding protein Crl</fullName>
    </submittedName>
</protein>
<sequence>PLRRQRRRCIRARVKPAPEKREFWGWWMEMEAQENRFTYSYQFGLFNKDGHWQATSIKDQEVIDRLEHTLKEFHGKARDLLATLDLKLEPADDFSSEAVKLRA</sequence>